<evidence type="ECO:0000313" key="3">
    <source>
        <dbReference type="Proteomes" id="UP001210211"/>
    </source>
</evidence>
<proteinExistence type="predicted"/>
<dbReference type="PANTHER" id="PTHR33513">
    <property type="entry name" value="OS06G0523300 PROTEIN"/>
    <property type="match status" value="1"/>
</dbReference>
<accession>A0AAD5ZR30</accession>
<evidence type="ECO:0000313" key="2">
    <source>
        <dbReference type="EMBL" id="KAJ3702485.1"/>
    </source>
</evidence>
<organism evidence="2 3">
    <name type="scientific">Rhynchospora tenuis</name>
    <dbReference type="NCBI Taxonomy" id="198213"/>
    <lineage>
        <taxon>Eukaryota</taxon>
        <taxon>Viridiplantae</taxon>
        <taxon>Streptophyta</taxon>
        <taxon>Embryophyta</taxon>
        <taxon>Tracheophyta</taxon>
        <taxon>Spermatophyta</taxon>
        <taxon>Magnoliopsida</taxon>
        <taxon>Liliopsida</taxon>
        <taxon>Poales</taxon>
        <taxon>Cyperaceae</taxon>
        <taxon>Cyperoideae</taxon>
        <taxon>Rhynchosporeae</taxon>
        <taxon>Rhynchospora</taxon>
    </lineage>
</organism>
<feature type="domain" description="DUF7722" evidence="1">
    <location>
        <begin position="61"/>
        <end position="106"/>
    </location>
</feature>
<protein>
    <recommendedName>
        <fullName evidence="1">DUF7722 domain-containing protein</fullName>
    </recommendedName>
</protein>
<dbReference type="AlphaFoldDB" id="A0AAD5ZR30"/>
<comment type="caution">
    <text evidence="2">The sequence shown here is derived from an EMBL/GenBank/DDBJ whole genome shotgun (WGS) entry which is preliminary data.</text>
</comment>
<dbReference type="Proteomes" id="UP001210211">
    <property type="component" value="Unassembled WGS sequence"/>
</dbReference>
<evidence type="ECO:0000259" key="1">
    <source>
        <dbReference type="Pfam" id="PF24847"/>
    </source>
</evidence>
<gene>
    <name evidence="2" type="ORF">LUZ61_006190</name>
</gene>
<dbReference type="EMBL" id="JAMRDG010000001">
    <property type="protein sequence ID" value="KAJ3702485.1"/>
    <property type="molecule type" value="Genomic_DNA"/>
</dbReference>
<sequence length="109" mass="12826">MALRWFSTVGSQIVRQVSIGCSKDPSAKGSMDLTRMRHVEEAMKNSSLNRKIEVFRMPLDYPRYKKEDYERMEEWRVDQLLQEYGLNSAGSVEEKRSYAMGAFLWSDQY</sequence>
<dbReference type="InterPro" id="IPR056139">
    <property type="entry name" value="DUF7722"/>
</dbReference>
<dbReference type="PANTHER" id="PTHR33513:SF21">
    <property type="entry name" value="JMJN DOMAIN-CONTAINING PROTEIN"/>
    <property type="match status" value="1"/>
</dbReference>
<reference evidence="2 3" key="1">
    <citation type="journal article" date="2022" name="Cell">
        <title>Repeat-based holocentromeres influence genome architecture and karyotype evolution.</title>
        <authorList>
            <person name="Hofstatter P.G."/>
            <person name="Thangavel G."/>
            <person name="Lux T."/>
            <person name="Neumann P."/>
            <person name="Vondrak T."/>
            <person name="Novak P."/>
            <person name="Zhang M."/>
            <person name="Costa L."/>
            <person name="Castellani M."/>
            <person name="Scott A."/>
            <person name="Toegelov H."/>
            <person name="Fuchs J."/>
            <person name="Mata-Sucre Y."/>
            <person name="Dias Y."/>
            <person name="Vanzela A.L.L."/>
            <person name="Huettel B."/>
            <person name="Almeida C.C.S."/>
            <person name="Simkova H."/>
            <person name="Souza G."/>
            <person name="Pedrosa-Harand A."/>
            <person name="Macas J."/>
            <person name="Mayer K.F.X."/>
            <person name="Houben A."/>
            <person name="Marques A."/>
        </authorList>
    </citation>
    <scope>NUCLEOTIDE SEQUENCE [LARGE SCALE GENOMIC DNA]</scope>
    <source>
        <strain evidence="2">RhyTen1mFocal</strain>
    </source>
</reference>
<name>A0AAD5ZR30_9POAL</name>
<dbReference type="Pfam" id="PF24847">
    <property type="entry name" value="DUF7722"/>
    <property type="match status" value="1"/>
</dbReference>
<keyword evidence="3" id="KW-1185">Reference proteome</keyword>